<dbReference type="SUPFAM" id="SSF55874">
    <property type="entry name" value="ATPase domain of HSP90 chaperone/DNA topoisomerase II/histidine kinase"/>
    <property type="match status" value="1"/>
</dbReference>
<dbReference type="CDD" id="cd00082">
    <property type="entry name" value="HisKA"/>
    <property type="match status" value="1"/>
</dbReference>
<reference evidence="12 13" key="1">
    <citation type="submission" date="2019-04" db="EMBL/GenBank/DDBJ databases">
        <title>genome sequence of strain W3.</title>
        <authorList>
            <person name="Gao J."/>
            <person name="Sun J."/>
        </authorList>
    </citation>
    <scope>NUCLEOTIDE SEQUENCE [LARGE SCALE GENOMIC DNA]</scope>
    <source>
        <strain evidence="12 13">W3</strain>
    </source>
</reference>
<evidence type="ECO:0000256" key="9">
    <source>
        <dbReference type="ARBA" id="ARBA00023136"/>
    </source>
</evidence>
<dbReference type="Pfam" id="PF00512">
    <property type="entry name" value="HisKA"/>
    <property type="match status" value="1"/>
</dbReference>
<comment type="subcellular location">
    <subcellularLocation>
        <location evidence="2">Membrane</location>
    </subcellularLocation>
</comment>
<evidence type="ECO:0000313" key="12">
    <source>
        <dbReference type="EMBL" id="THV31121.1"/>
    </source>
</evidence>
<dbReference type="InterPro" id="IPR003594">
    <property type="entry name" value="HATPase_dom"/>
</dbReference>
<dbReference type="GO" id="GO:0005886">
    <property type="term" value="C:plasma membrane"/>
    <property type="evidence" value="ECO:0007669"/>
    <property type="project" value="TreeGrafter"/>
</dbReference>
<feature type="transmembrane region" description="Helical" evidence="10">
    <location>
        <begin position="160"/>
        <end position="183"/>
    </location>
</feature>
<dbReference type="InterPro" id="IPR005467">
    <property type="entry name" value="His_kinase_dom"/>
</dbReference>
<dbReference type="PANTHER" id="PTHR45436:SF1">
    <property type="entry name" value="SENSOR PROTEIN QSEC"/>
    <property type="match status" value="1"/>
</dbReference>
<evidence type="ECO:0000313" key="13">
    <source>
        <dbReference type="Proteomes" id="UP000307378"/>
    </source>
</evidence>
<comment type="catalytic activity">
    <reaction evidence="1">
        <text>ATP + protein L-histidine = ADP + protein N-phospho-L-histidine.</text>
        <dbReference type="EC" id="2.7.13.3"/>
    </reaction>
</comment>
<keyword evidence="6 10" id="KW-0812">Transmembrane</keyword>
<dbReference type="InterPro" id="IPR036097">
    <property type="entry name" value="HisK_dim/P_sf"/>
</dbReference>
<evidence type="ECO:0000256" key="7">
    <source>
        <dbReference type="ARBA" id="ARBA00022777"/>
    </source>
</evidence>
<organism evidence="12 13">
    <name type="scientific">Rhizobium rosettiformans W3</name>
    <dbReference type="NCBI Taxonomy" id="538378"/>
    <lineage>
        <taxon>Bacteria</taxon>
        <taxon>Pseudomonadati</taxon>
        <taxon>Pseudomonadota</taxon>
        <taxon>Alphaproteobacteria</taxon>
        <taxon>Hyphomicrobiales</taxon>
        <taxon>Rhizobiaceae</taxon>
        <taxon>Rhizobium/Agrobacterium group</taxon>
        <taxon>Rhizobium</taxon>
    </lineage>
</organism>
<dbReference type="SUPFAM" id="SSF47384">
    <property type="entry name" value="Homodimeric domain of signal transducing histidine kinase"/>
    <property type="match status" value="1"/>
</dbReference>
<dbReference type="AlphaFoldDB" id="A0A4S8PLX1"/>
<proteinExistence type="predicted"/>
<dbReference type="PRINTS" id="PR00344">
    <property type="entry name" value="BCTRLSENSOR"/>
</dbReference>
<dbReference type="InterPro" id="IPR013727">
    <property type="entry name" value="2CSK_N"/>
</dbReference>
<evidence type="ECO:0000259" key="11">
    <source>
        <dbReference type="PROSITE" id="PS50109"/>
    </source>
</evidence>
<evidence type="ECO:0000256" key="2">
    <source>
        <dbReference type="ARBA" id="ARBA00004370"/>
    </source>
</evidence>
<sequence length="457" mass="50423">MKRLSLRSRLFLLLIVPLILIAGIASYARFQEAERLSETLYDNTLLAVALTISRDVAISEGDILTEQLLEELTTALGDPVYYRITGPGGGFVTGYSDPPDAPAGSDIQSGKPFFFDSTYLGREVRSVILREFLNQPRLQGWMTVEVWQTVSQRAALSRDLLYQSIALLGTIILSAAVILWFGIKLGLKPLLDLQNAISLRTPDDLRPIRRWIPIELRPLVQTTNSLFERLAKAFEIRSAFISDAAHQLRNPIASIVTQAEAAVSSPDEITLRKRVDSIARSARATGRLTNQLLSLERVRGRSLRALFEQADIVALISARIRSFAEVQLLNDIAVGFAVEGAPKPVLCDPVMIEEMMANLLDNALRYGLREGGELAVMLSFSEEEVAIVVEDDGPGIKEELRERVFDRFFRADLDFGDGCGLGLAIVADIAEAHGGSARCVLSPKGARFEIRLPLEPH</sequence>
<evidence type="ECO:0000256" key="5">
    <source>
        <dbReference type="ARBA" id="ARBA00022679"/>
    </source>
</evidence>
<dbReference type="CDD" id="cd00075">
    <property type="entry name" value="HATPase"/>
    <property type="match status" value="1"/>
</dbReference>
<dbReference type="Proteomes" id="UP000307378">
    <property type="component" value="Unassembled WGS sequence"/>
</dbReference>
<gene>
    <name evidence="12" type="ORF">FAA86_22400</name>
</gene>
<dbReference type="Pfam" id="PF08521">
    <property type="entry name" value="2CSK_N"/>
    <property type="match status" value="1"/>
</dbReference>
<dbReference type="InterPro" id="IPR003661">
    <property type="entry name" value="HisK_dim/P_dom"/>
</dbReference>
<name>A0A4S8PLX1_9HYPH</name>
<dbReference type="SMART" id="SM00388">
    <property type="entry name" value="HisKA"/>
    <property type="match status" value="1"/>
</dbReference>
<evidence type="ECO:0000256" key="10">
    <source>
        <dbReference type="SAM" id="Phobius"/>
    </source>
</evidence>
<dbReference type="Pfam" id="PF02518">
    <property type="entry name" value="HATPase_c"/>
    <property type="match status" value="1"/>
</dbReference>
<keyword evidence="9 10" id="KW-0472">Membrane</keyword>
<dbReference type="PROSITE" id="PS50109">
    <property type="entry name" value="HIS_KIN"/>
    <property type="match status" value="1"/>
</dbReference>
<keyword evidence="4" id="KW-0597">Phosphoprotein</keyword>
<dbReference type="InterPro" id="IPR004358">
    <property type="entry name" value="Sig_transdc_His_kin-like_C"/>
</dbReference>
<evidence type="ECO:0000256" key="6">
    <source>
        <dbReference type="ARBA" id="ARBA00022692"/>
    </source>
</evidence>
<evidence type="ECO:0000256" key="8">
    <source>
        <dbReference type="ARBA" id="ARBA00022989"/>
    </source>
</evidence>
<dbReference type="Gene3D" id="3.30.565.10">
    <property type="entry name" value="Histidine kinase-like ATPase, C-terminal domain"/>
    <property type="match status" value="1"/>
</dbReference>
<comment type="caution">
    <text evidence="12">The sequence shown here is derived from an EMBL/GenBank/DDBJ whole genome shotgun (WGS) entry which is preliminary data.</text>
</comment>
<dbReference type="EMBL" id="STGU01000022">
    <property type="protein sequence ID" value="THV31121.1"/>
    <property type="molecule type" value="Genomic_DNA"/>
</dbReference>
<evidence type="ECO:0000256" key="1">
    <source>
        <dbReference type="ARBA" id="ARBA00000085"/>
    </source>
</evidence>
<dbReference type="RefSeq" id="WP_136543298.1">
    <property type="nucleotide sequence ID" value="NZ_STGU01000022.1"/>
</dbReference>
<dbReference type="GO" id="GO:0000155">
    <property type="term" value="F:phosphorelay sensor kinase activity"/>
    <property type="evidence" value="ECO:0007669"/>
    <property type="project" value="InterPro"/>
</dbReference>
<keyword evidence="5" id="KW-0808">Transferase</keyword>
<protein>
    <recommendedName>
        <fullName evidence="3">histidine kinase</fullName>
        <ecNumber evidence="3">2.7.13.3</ecNumber>
    </recommendedName>
</protein>
<keyword evidence="7 12" id="KW-0418">Kinase</keyword>
<dbReference type="InterPro" id="IPR036890">
    <property type="entry name" value="HATPase_C_sf"/>
</dbReference>
<dbReference type="Gene3D" id="1.10.287.130">
    <property type="match status" value="1"/>
</dbReference>
<evidence type="ECO:0000256" key="4">
    <source>
        <dbReference type="ARBA" id="ARBA00022553"/>
    </source>
</evidence>
<evidence type="ECO:0000256" key="3">
    <source>
        <dbReference type="ARBA" id="ARBA00012438"/>
    </source>
</evidence>
<dbReference type="EC" id="2.7.13.3" evidence="3"/>
<keyword evidence="8 10" id="KW-1133">Transmembrane helix</keyword>
<dbReference type="PANTHER" id="PTHR45436">
    <property type="entry name" value="SENSOR HISTIDINE KINASE YKOH"/>
    <property type="match status" value="1"/>
</dbReference>
<accession>A0A4S8PLX1</accession>
<feature type="domain" description="Histidine kinase" evidence="11">
    <location>
        <begin position="243"/>
        <end position="456"/>
    </location>
</feature>
<dbReference type="SMART" id="SM00387">
    <property type="entry name" value="HATPase_c"/>
    <property type="match status" value="1"/>
</dbReference>
<dbReference type="InterPro" id="IPR050428">
    <property type="entry name" value="TCS_sensor_his_kinase"/>
</dbReference>